<evidence type="ECO:0000256" key="6">
    <source>
        <dbReference type="ARBA" id="ARBA00012288"/>
    </source>
</evidence>
<comment type="function">
    <text evidence="1">Catalyzes the decarboxylation of four acetate groups of uroporphyrinogen-III to yield coproporphyrinogen-III.</text>
</comment>
<evidence type="ECO:0000256" key="2">
    <source>
        <dbReference type="ARBA" id="ARBA00004229"/>
    </source>
</evidence>
<dbReference type="InterPro" id="IPR038071">
    <property type="entry name" value="UROD/MetE-like_sf"/>
</dbReference>
<evidence type="ECO:0000256" key="8">
    <source>
        <dbReference type="ARBA" id="ARBA00023239"/>
    </source>
</evidence>
<comment type="subunit">
    <text evidence="5">Homodimer.</text>
</comment>
<dbReference type="PROSITE" id="PS00906">
    <property type="entry name" value="UROD_1"/>
    <property type="match status" value="1"/>
</dbReference>
<name>A0A8J5XRV3_DIALT</name>
<comment type="caution">
    <text evidence="14">The sequence shown here is derived from an EMBL/GenBank/DDBJ whole genome shotgun (WGS) entry which is preliminary data.</text>
</comment>
<dbReference type="PANTHER" id="PTHR21091:SF169">
    <property type="entry name" value="UROPORPHYRINOGEN DECARBOXYLASE"/>
    <property type="match status" value="1"/>
</dbReference>
<dbReference type="OrthoDB" id="339900at2759"/>
<dbReference type="InterPro" id="IPR006361">
    <property type="entry name" value="Uroporphyrinogen_deCO2ase_HemE"/>
</dbReference>
<dbReference type="EC" id="4.1.1.37" evidence="6 11"/>
<evidence type="ECO:0000256" key="11">
    <source>
        <dbReference type="RuleBase" id="RU000554"/>
    </source>
</evidence>
<dbReference type="GO" id="GO:0006782">
    <property type="term" value="P:protoporphyrinogen IX biosynthetic process"/>
    <property type="evidence" value="ECO:0007669"/>
    <property type="project" value="UniProtKB-UniPathway"/>
</dbReference>
<dbReference type="FunFam" id="3.20.20.210:FF:000006">
    <property type="entry name" value="Uroporphyrinogen decarboxylase"/>
    <property type="match status" value="1"/>
</dbReference>
<keyword evidence="9 11" id="KW-0627">Porphyrin biosynthesis</keyword>
<evidence type="ECO:0000259" key="13">
    <source>
        <dbReference type="PROSITE" id="PS00906"/>
    </source>
</evidence>
<evidence type="ECO:0000256" key="5">
    <source>
        <dbReference type="ARBA" id="ARBA00011738"/>
    </source>
</evidence>
<organism evidence="14 15">
    <name type="scientific">Diacronema lutheri</name>
    <name type="common">Unicellular marine alga</name>
    <name type="synonym">Monochrysis lutheri</name>
    <dbReference type="NCBI Taxonomy" id="2081491"/>
    <lineage>
        <taxon>Eukaryota</taxon>
        <taxon>Haptista</taxon>
        <taxon>Haptophyta</taxon>
        <taxon>Pavlovophyceae</taxon>
        <taxon>Pavlovales</taxon>
        <taxon>Pavlovaceae</taxon>
        <taxon>Diacronema</taxon>
    </lineage>
</organism>
<evidence type="ECO:0000313" key="14">
    <source>
        <dbReference type="EMBL" id="KAG8467252.1"/>
    </source>
</evidence>
<proteinExistence type="inferred from homology"/>
<evidence type="ECO:0000256" key="7">
    <source>
        <dbReference type="ARBA" id="ARBA00022793"/>
    </source>
</evidence>
<evidence type="ECO:0000256" key="10">
    <source>
        <dbReference type="ARBA" id="ARBA00048033"/>
    </source>
</evidence>
<keyword evidence="15" id="KW-1185">Reference proteome</keyword>
<dbReference type="Gene3D" id="3.20.20.210">
    <property type="match status" value="1"/>
</dbReference>
<sequence>MLALTTAVLALHGPRVYMRGRASVAMAAEDPLLLRAARGEPVHRPPVWMMRQAGRHMKVYRDLIDKYPTFRERSEIAEVSTQISLQPWEAYKTDGVILFSDILTPLPGMGVDFDILEKAGPKIRTPVRTAAAVDAMNLMDPDEACPFVRQTLGDLRRAVGSEATVLGFIGAPYTMATYCVEGGSSSSYLEIKKMGLNDPQLLHKLLTKLADNLAEYACFQIDSGAQVLQMFDSWAGNLSPIDYDAFAHPYQRMVVSKVKARYPEVPFITYIAKSAALLERMAANGGDIVSVDWTVHMADARRRMGNIGVQGNLDPAVLLADEAVIVERTHDVLRQAGGKQHVMNLGHGIEPSTPEEKAKFFVETVKAYRY</sequence>
<dbReference type="OMA" id="CAGQRGH"/>
<evidence type="ECO:0000256" key="4">
    <source>
        <dbReference type="ARBA" id="ARBA00009935"/>
    </source>
</evidence>
<protein>
    <recommendedName>
        <fullName evidence="6 11">Uroporphyrinogen decarboxylase</fullName>
        <ecNumber evidence="6 11">4.1.1.37</ecNumber>
    </recommendedName>
</protein>
<comment type="pathway">
    <text evidence="3 11">Porphyrin-containing compound metabolism; protoporphyrin-IX biosynthesis; coproporphyrinogen-III from 5-aminolevulinate: step 4/4.</text>
</comment>
<comment type="subcellular location">
    <subcellularLocation>
        <location evidence="2">Plastid</location>
        <location evidence="2">Chloroplast</location>
    </subcellularLocation>
</comment>
<comment type="similarity">
    <text evidence="4 12">Belongs to the uroporphyrinogen decarboxylase family.</text>
</comment>
<accession>A0A8J5XRV3</accession>
<evidence type="ECO:0000256" key="9">
    <source>
        <dbReference type="ARBA" id="ARBA00023244"/>
    </source>
</evidence>
<evidence type="ECO:0000313" key="15">
    <source>
        <dbReference type="Proteomes" id="UP000751190"/>
    </source>
</evidence>
<dbReference type="AlphaFoldDB" id="A0A8J5XRV3"/>
<gene>
    <name evidence="14" type="ORF">KFE25_000568</name>
</gene>
<evidence type="ECO:0000256" key="12">
    <source>
        <dbReference type="RuleBase" id="RU004169"/>
    </source>
</evidence>
<dbReference type="InterPro" id="IPR000257">
    <property type="entry name" value="Uroporphyrinogen_deCOase"/>
</dbReference>
<keyword evidence="7 11" id="KW-0210">Decarboxylase</keyword>
<dbReference type="CDD" id="cd00717">
    <property type="entry name" value="URO-D"/>
    <property type="match status" value="1"/>
</dbReference>
<dbReference type="UniPathway" id="UPA00251">
    <property type="reaction ID" value="UER00321"/>
</dbReference>
<dbReference type="SUPFAM" id="SSF51726">
    <property type="entry name" value="UROD/MetE-like"/>
    <property type="match status" value="1"/>
</dbReference>
<dbReference type="EMBL" id="JAGTXO010000006">
    <property type="protein sequence ID" value="KAG8467252.1"/>
    <property type="molecule type" value="Genomic_DNA"/>
</dbReference>
<reference evidence="14" key="1">
    <citation type="submission" date="2021-05" db="EMBL/GenBank/DDBJ databases">
        <title>The genome of the haptophyte Pavlova lutheri (Diacronema luteri, Pavlovales) - a model for lipid biosynthesis in eukaryotic algae.</title>
        <authorList>
            <person name="Hulatt C.J."/>
            <person name="Posewitz M.C."/>
        </authorList>
    </citation>
    <scope>NUCLEOTIDE SEQUENCE</scope>
    <source>
        <strain evidence="14">NIVA-4/92</strain>
    </source>
</reference>
<feature type="domain" description="Uroporphyrinogen decarboxylase (URO-D)" evidence="13">
    <location>
        <begin position="46"/>
        <end position="55"/>
    </location>
</feature>
<dbReference type="Pfam" id="PF01208">
    <property type="entry name" value="URO-D"/>
    <property type="match status" value="1"/>
</dbReference>
<evidence type="ECO:0000256" key="3">
    <source>
        <dbReference type="ARBA" id="ARBA00004804"/>
    </source>
</evidence>
<keyword evidence="8 11" id="KW-0456">Lyase</keyword>
<dbReference type="PANTHER" id="PTHR21091">
    <property type="entry name" value="METHYLTETRAHYDROFOLATE:HOMOCYSTEINE METHYLTRANSFERASE RELATED"/>
    <property type="match status" value="1"/>
</dbReference>
<dbReference type="GO" id="GO:0004853">
    <property type="term" value="F:uroporphyrinogen decarboxylase activity"/>
    <property type="evidence" value="ECO:0007669"/>
    <property type="project" value="UniProtKB-EC"/>
</dbReference>
<dbReference type="Proteomes" id="UP000751190">
    <property type="component" value="Unassembled WGS sequence"/>
</dbReference>
<evidence type="ECO:0000256" key="1">
    <source>
        <dbReference type="ARBA" id="ARBA00002448"/>
    </source>
</evidence>
<comment type="catalytic activity">
    <reaction evidence="10 11">
        <text>uroporphyrinogen III + 4 H(+) = coproporphyrinogen III + 4 CO2</text>
        <dbReference type="Rhea" id="RHEA:19865"/>
        <dbReference type="ChEBI" id="CHEBI:15378"/>
        <dbReference type="ChEBI" id="CHEBI:16526"/>
        <dbReference type="ChEBI" id="CHEBI:57308"/>
        <dbReference type="ChEBI" id="CHEBI:57309"/>
        <dbReference type="EC" id="4.1.1.37"/>
    </reaction>
</comment>
<dbReference type="NCBIfam" id="TIGR01464">
    <property type="entry name" value="hemE"/>
    <property type="match status" value="1"/>
</dbReference>
<dbReference type="HAMAP" id="MF_00218">
    <property type="entry name" value="URO_D"/>
    <property type="match status" value="1"/>
</dbReference>
<dbReference type="GO" id="GO:0009507">
    <property type="term" value="C:chloroplast"/>
    <property type="evidence" value="ECO:0007669"/>
    <property type="project" value="UniProtKB-SubCell"/>
</dbReference>